<dbReference type="GO" id="GO:0019120">
    <property type="term" value="F:hydrolase activity, acting on acid halide bonds, in C-halide compounds"/>
    <property type="evidence" value="ECO:0007669"/>
    <property type="project" value="InterPro"/>
</dbReference>
<gene>
    <name evidence="3" type="ORF">IQ251_16090</name>
</gene>
<dbReference type="InterPro" id="IPR023214">
    <property type="entry name" value="HAD_sf"/>
</dbReference>
<dbReference type="CDD" id="cd02588">
    <property type="entry name" value="HAD_L2-DEX"/>
    <property type="match status" value="1"/>
</dbReference>
<evidence type="ECO:0000313" key="3">
    <source>
        <dbReference type="EMBL" id="MBE9375972.1"/>
    </source>
</evidence>
<proteinExistence type="inferred from homology"/>
<dbReference type="Proteomes" id="UP000598360">
    <property type="component" value="Unassembled WGS sequence"/>
</dbReference>
<accession>A0A929BEE6</accession>
<dbReference type="InterPro" id="IPR051540">
    <property type="entry name" value="S-2-haloacid_dehalogenase"/>
</dbReference>
<dbReference type="EMBL" id="JADEYC010000030">
    <property type="protein sequence ID" value="MBE9375972.1"/>
    <property type="molecule type" value="Genomic_DNA"/>
</dbReference>
<dbReference type="NCBIfam" id="TIGR01493">
    <property type="entry name" value="HAD-SF-IA-v2"/>
    <property type="match status" value="1"/>
</dbReference>
<dbReference type="NCBIfam" id="TIGR01428">
    <property type="entry name" value="HAD_type_II"/>
    <property type="match status" value="1"/>
</dbReference>
<name>A0A929BEE6_9PSEU</name>
<dbReference type="Gene3D" id="3.40.50.1000">
    <property type="entry name" value="HAD superfamily/HAD-like"/>
    <property type="match status" value="1"/>
</dbReference>
<protein>
    <submittedName>
        <fullName evidence="3">Haloacid dehalogenase type II</fullName>
    </submittedName>
</protein>
<dbReference type="RefSeq" id="WP_193929421.1">
    <property type="nucleotide sequence ID" value="NZ_JADEYC010000030.1"/>
</dbReference>
<dbReference type="Gene3D" id="1.10.150.240">
    <property type="entry name" value="Putative phosphatase, domain 2"/>
    <property type="match status" value="1"/>
</dbReference>
<reference evidence="3" key="1">
    <citation type="submission" date="2020-10" db="EMBL/GenBank/DDBJ databases">
        <title>Diversity and distribution of actinomycetes associated with coral in the coast of Hainan.</title>
        <authorList>
            <person name="Li F."/>
        </authorList>
    </citation>
    <scope>NUCLEOTIDE SEQUENCE</scope>
    <source>
        <strain evidence="3">HNM0983</strain>
    </source>
</reference>
<evidence type="ECO:0000256" key="2">
    <source>
        <dbReference type="ARBA" id="ARBA00022801"/>
    </source>
</evidence>
<dbReference type="AlphaFoldDB" id="A0A929BEE6"/>
<keyword evidence="4" id="KW-1185">Reference proteome</keyword>
<dbReference type="InterPro" id="IPR006328">
    <property type="entry name" value="2-HAD"/>
</dbReference>
<dbReference type="PRINTS" id="PR00413">
    <property type="entry name" value="HADHALOGNASE"/>
</dbReference>
<dbReference type="SUPFAM" id="SSF56784">
    <property type="entry name" value="HAD-like"/>
    <property type="match status" value="1"/>
</dbReference>
<organism evidence="3 4">
    <name type="scientific">Saccharopolyspora montiporae</name>
    <dbReference type="NCBI Taxonomy" id="2781240"/>
    <lineage>
        <taxon>Bacteria</taxon>
        <taxon>Bacillati</taxon>
        <taxon>Actinomycetota</taxon>
        <taxon>Actinomycetes</taxon>
        <taxon>Pseudonocardiales</taxon>
        <taxon>Pseudonocardiaceae</taxon>
        <taxon>Saccharopolyspora</taxon>
    </lineage>
</organism>
<keyword evidence="2" id="KW-0378">Hydrolase</keyword>
<dbReference type="SFLD" id="SFLDS00003">
    <property type="entry name" value="Haloacid_Dehalogenase"/>
    <property type="match status" value="1"/>
</dbReference>
<sequence>MPVEGVRVVAFDVFGTAVDWRTGVARAVAAAAARRGAAVDEWAFADAWRERYHPALGAVRSGRREWVNLDRLHRESLDELLDRFDVGELFDDRERRELVRSWHRLPPWPDVGPGLERLRADRTVAALSNGGYALLTTLAKHAGLPVDAVLSAELAGTYKPDPHVYRTAARLLDVRPDEMLLVAAHHWDIEGARAVGLRTAFLERPLEKGPHGLPDRAVDVTSDLAVTGFTELAEHLAPPAAA</sequence>
<evidence type="ECO:0000313" key="4">
    <source>
        <dbReference type="Proteomes" id="UP000598360"/>
    </source>
</evidence>
<dbReference type="NCBIfam" id="TIGR01509">
    <property type="entry name" value="HAD-SF-IA-v3"/>
    <property type="match status" value="1"/>
</dbReference>
<dbReference type="SFLD" id="SFLDG01129">
    <property type="entry name" value="C1.5:_HAD__Beta-PGM__Phosphata"/>
    <property type="match status" value="1"/>
</dbReference>
<dbReference type="InterPro" id="IPR023198">
    <property type="entry name" value="PGP-like_dom2"/>
</dbReference>
<dbReference type="InterPro" id="IPR036412">
    <property type="entry name" value="HAD-like_sf"/>
</dbReference>
<comment type="caution">
    <text evidence="3">The sequence shown here is derived from an EMBL/GenBank/DDBJ whole genome shotgun (WGS) entry which is preliminary data.</text>
</comment>
<dbReference type="InterPro" id="IPR006439">
    <property type="entry name" value="HAD-SF_hydro_IA"/>
</dbReference>
<dbReference type="PANTHER" id="PTHR43316:SF3">
    <property type="entry name" value="HALOACID DEHALOGENASE, TYPE II (AFU_ORTHOLOGUE AFUA_2G07750)-RELATED"/>
    <property type="match status" value="1"/>
</dbReference>
<comment type="similarity">
    <text evidence="1">Belongs to the HAD-like hydrolase superfamily. S-2-haloalkanoic acid dehalogenase family.</text>
</comment>
<dbReference type="Pfam" id="PF00702">
    <property type="entry name" value="Hydrolase"/>
    <property type="match status" value="1"/>
</dbReference>
<dbReference type="PANTHER" id="PTHR43316">
    <property type="entry name" value="HYDROLASE, HALOACID DELAHOGENASE-RELATED"/>
    <property type="match status" value="1"/>
</dbReference>
<evidence type="ECO:0000256" key="1">
    <source>
        <dbReference type="ARBA" id="ARBA00008106"/>
    </source>
</evidence>